<dbReference type="Pfam" id="PF00188">
    <property type="entry name" value="CAP"/>
    <property type="match status" value="1"/>
</dbReference>
<dbReference type="InterPro" id="IPR001283">
    <property type="entry name" value="CRISP-related"/>
</dbReference>
<accession>A0A5K3FXR1</accession>
<evidence type="ECO:0000313" key="2">
    <source>
        <dbReference type="WBParaSite" id="MCU_012712-RA"/>
    </source>
</evidence>
<dbReference type="WBParaSite" id="MCU_012712-RA">
    <property type="protein sequence ID" value="MCU_012712-RA"/>
    <property type="gene ID" value="MCU_012712"/>
</dbReference>
<organism evidence="2">
    <name type="scientific">Mesocestoides corti</name>
    <name type="common">Flatworm</name>
    <dbReference type="NCBI Taxonomy" id="53468"/>
    <lineage>
        <taxon>Eukaryota</taxon>
        <taxon>Metazoa</taxon>
        <taxon>Spiralia</taxon>
        <taxon>Lophotrochozoa</taxon>
        <taxon>Platyhelminthes</taxon>
        <taxon>Cestoda</taxon>
        <taxon>Eucestoda</taxon>
        <taxon>Cyclophyllidea</taxon>
        <taxon>Mesocestoididae</taxon>
        <taxon>Mesocestoides</taxon>
    </lineage>
</organism>
<dbReference type="SUPFAM" id="SSF55797">
    <property type="entry name" value="PR-1-like"/>
    <property type="match status" value="1"/>
</dbReference>
<reference evidence="2" key="1">
    <citation type="submission" date="2019-11" db="UniProtKB">
        <authorList>
            <consortium name="WormBaseParasite"/>
        </authorList>
    </citation>
    <scope>IDENTIFICATION</scope>
</reference>
<feature type="domain" description="SCP" evidence="1">
    <location>
        <begin position="8"/>
        <end position="127"/>
    </location>
</feature>
<dbReference type="InterPro" id="IPR035940">
    <property type="entry name" value="CAP_sf"/>
</dbReference>
<name>A0A5K3FXR1_MESCO</name>
<dbReference type="SMART" id="SM00198">
    <property type="entry name" value="SCP"/>
    <property type="match status" value="1"/>
</dbReference>
<dbReference type="PANTHER" id="PTHR10334">
    <property type="entry name" value="CYSTEINE-RICH SECRETORY PROTEIN-RELATED"/>
    <property type="match status" value="1"/>
</dbReference>
<sequence>MAQVPTRAERRAILDYHNQVREKVQPPASNMKLLRYSVKLEKLAMQWAVQCRWEHPDPERYTQYENIGQNLALRNGSKPSFTQMATGWYNEVVNYTYHSNKCSHVCGHYTQVGLYILSVHSLDYLIASRQDCYLLHIN</sequence>
<proteinExistence type="predicted"/>
<dbReference type="AlphaFoldDB" id="A0A5K3FXR1"/>
<dbReference type="Gene3D" id="3.40.33.10">
    <property type="entry name" value="CAP"/>
    <property type="match status" value="1"/>
</dbReference>
<dbReference type="InterPro" id="IPR014044">
    <property type="entry name" value="CAP_dom"/>
</dbReference>
<evidence type="ECO:0000259" key="1">
    <source>
        <dbReference type="SMART" id="SM00198"/>
    </source>
</evidence>
<protein>
    <submittedName>
        <fullName evidence="2">SCP domain-containing protein</fullName>
    </submittedName>
</protein>